<dbReference type="PROSITE" id="PS51197">
    <property type="entry name" value="HTH_RRF2_2"/>
    <property type="match status" value="1"/>
</dbReference>
<sequence>MQLTHFTDLGLRVLMYLTDEPRATPVTIGEIAERFAVSRNHLVKVVHFMSQQGWLVTTRGKGGGLALARAANLYPLGQVIRQLEGITELIDCAEPPCQLRGSCQLKGMLDEALQAFFSALDRYTLADAVRTPTSQAIAILHRMSPRALS</sequence>
<evidence type="ECO:0000313" key="2">
    <source>
        <dbReference type="EMBL" id="RKQ58865.1"/>
    </source>
</evidence>
<dbReference type="NCBIfam" id="TIGR00738">
    <property type="entry name" value="rrf2_super"/>
    <property type="match status" value="1"/>
</dbReference>
<dbReference type="PANTHER" id="PTHR33221:SF4">
    <property type="entry name" value="HTH-TYPE TRANSCRIPTIONAL REPRESSOR NSRR"/>
    <property type="match status" value="1"/>
</dbReference>
<gene>
    <name evidence="2" type="ORF">C8E02_1841</name>
</gene>
<dbReference type="Pfam" id="PF02082">
    <property type="entry name" value="Rrf2"/>
    <property type="match status" value="1"/>
</dbReference>
<keyword evidence="1" id="KW-0238">DNA-binding</keyword>
<protein>
    <submittedName>
        <fullName evidence="2">BadM/Rrf2 family transcriptional regulator</fullName>
    </submittedName>
</protein>
<dbReference type="EMBL" id="RBID01000014">
    <property type="protein sequence ID" value="RKQ58865.1"/>
    <property type="molecule type" value="Genomic_DNA"/>
</dbReference>
<proteinExistence type="predicted"/>
<accession>A0A495BGN3</accession>
<dbReference type="SUPFAM" id="SSF46785">
    <property type="entry name" value="Winged helix' DNA-binding domain"/>
    <property type="match status" value="1"/>
</dbReference>
<dbReference type="InterPro" id="IPR036390">
    <property type="entry name" value="WH_DNA-bd_sf"/>
</dbReference>
<evidence type="ECO:0000256" key="1">
    <source>
        <dbReference type="ARBA" id="ARBA00023125"/>
    </source>
</evidence>
<dbReference type="InterPro" id="IPR036388">
    <property type="entry name" value="WH-like_DNA-bd_sf"/>
</dbReference>
<dbReference type="PANTHER" id="PTHR33221">
    <property type="entry name" value="WINGED HELIX-TURN-HELIX TRANSCRIPTIONAL REGULATOR, RRF2 FAMILY"/>
    <property type="match status" value="1"/>
</dbReference>
<name>A0A495BGN3_VOGIN</name>
<dbReference type="AlphaFoldDB" id="A0A495BGN3"/>
<dbReference type="Gene3D" id="1.10.10.10">
    <property type="entry name" value="Winged helix-like DNA-binding domain superfamily/Winged helix DNA-binding domain"/>
    <property type="match status" value="1"/>
</dbReference>
<dbReference type="GO" id="GO:0003700">
    <property type="term" value="F:DNA-binding transcription factor activity"/>
    <property type="evidence" value="ECO:0007669"/>
    <property type="project" value="TreeGrafter"/>
</dbReference>
<dbReference type="InterPro" id="IPR000944">
    <property type="entry name" value="Tscrpt_reg_Rrf2"/>
</dbReference>
<dbReference type="RefSeq" id="WP_047967768.1">
    <property type="nucleotide sequence ID" value="NZ_JAYRSL010000004.1"/>
</dbReference>
<comment type="caution">
    <text evidence="2">The sequence shown here is derived from an EMBL/GenBank/DDBJ whole genome shotgun (WGS) entry which is preliminary data.</text>
</comment>
<organism evidence="2 3">
    <name type="scientific">Vogesella indigofera</name>
    <name type="common">Pseudomonas indigofera</name>
    <dbReference type="NCBI Taxonomy" id="45465"/>
    <lineage>
        <taxon>Bacteria</taxon>
        <taxon>Pseudomonadati</taxon>
        <taxon>Pseudomonadota</taxon>
        <taxon>Betaproteobacteria</taxon>
        <taxon>Neisseriales</taxon>
        <taxon>Chromobacteriaceae</taxon>
        <taxon>Vogesella</taxon>
    </lineage>
</organism>
<reference evidence="2 3" key="1">
    <citation type="submission" date="2018-10" db="EMBL/GenBank/DDBJ databases">
        <title>Genomic Encyclopedia of Type Strains, Phase IV (KMG-IV): sequencing the most valuable type-strain genomes for metagenomic binning, comparative biology and taxonomic classification.</title>
        <authorList>
            <person name="Goeker M."/>
        </authorList>
    </citation>
    <scope>NUCLEOTIDE SEQUENCE [LARGE SCALE GENOMIC DNA]</scope>
    <source>
        <strain evidence="2 3">DSM 3303</strain>
    </source>
</reference>
<evidence type="ECO:0000313" key="3">
    <source>
        <dbReference type="Proteomes" id="UP000279384"/>
    </source>
</evidence>
<dbReference type="Proteomes" id="UP000279384">
    <property type="component" value="Unassembled WGS sequence"/>
</dbReference>
<dbReference type="GO" id="GO:0005829">
    <property type="term" value="C:cytosol"/>
    <property type="evidence" value="ECO:0007669"/>
    <property type="project" value="TreeGrafter"/>
</dbReference>
<dbReference type="GO" id="GO:0003677">
    <property type="term" value="F:DNA binding"/>
    <property type="evidence" value="ECO:0007669"/>
    <property type="project" value="UniProtKB-KW"/>
</dbReference>